<proteinExistence type="predicted"/>
<dbReference type="AlphaFoldDB" id="A0A1A6AEK3"/>
<feature type="compositionally biased region" description="Polar residues" evidence="1">
    <location>
        <begin position="1"/>
        <end position="17"/>
    </location>
</feature>
<dbReference type="EMBL" id="KI894027">
    <property type="protein sequence ID" value="OBR88458.1"/>
    <property type="molecule type" value="Genomic_DNA"/>
</dbReference>
<evidence type="ECO:0000256" key="1">
    <source>
        <dbReference type="SAM" id="MobiDB-lite"/>
    </source>
</evidence>
<gene>
    <name evidence="2" type="ORF">I303_00275</name>
    <name evidence="3" type="ORF">I303_100274</name>
</gene>
<reference evidence="2" key="1">
    <citation type="submission" date="2013-07" db="EMBL/GenBank/DDBJ databases">
        <title>The Genome Sequence of Cryptococcus dejecticola CBS10117.</title>
        <authorList>
            <consortium name="The Broad Institute Genome Sequencing Platform"/>
            <person name="Cuomo C."/>
            <person name="Litvintseva A."/>
            <person name="Chen Y."/>
            <person name="Heitman J."/>
            <person name="Sun S."/>
            <person name="Springer D."/>
            <person name="Dromer F."/>
            <person name="Young S.K."/>
            <person name="Zeng Q."/>
            <person name="Gargeya S."/>
            <person name="Fitzgerald M."/>
            <person name="Abouelleil A."/>
            <person name="Alvarado L."/>
            <person name="Berlin A.M."/>
            <person name="Chapman S.B."/>
            <person name="Dewar J."/>
            <person name="Goldberg J."/>
            <person name="Griggs A."/>
            <person name="Gujja S."/>
            <person name="Hansen M."/>
            <person name="Howarth C."/>
            <person name="Imamovic A."/>
            <person name="Larimer J."/>
            <person name="McCowan C."/>
            <person name="Murphy C."/>
            <person name="Pearson M."/>
            <person name="Priest M."/>
            <person name="Roberts A."/>
            <person name="Saif S."/>
            <person name="Shea T."/>
            <person name="Sykes S."/>
            <person name="Wortman J."/>
            <person name="Nusbaum C."/>
            <person name="Birren B."/>
        </authorList>
    </citation>
    <scope>NUCLEOTIDE SEQUENCE [LARGE SCALE GENOMIC DNA]</scope>
    <source>
        <strain evidence="2">CBS 10117</strain>
    </source>
</reference>
<feature type="compositionally biased region" description="Low complexity" evidence="1">
    <location>
        <begin position="38"/>
        <end position="50"/>
    </location>
</feature>
<accession>A0A1A6AEK3</accession>
<dbReference type="GeneID" id="28963974"/>
<dbReference type="RefSeq" id="XP_018266300.1">
    <property type="nucleotide sequence ID" value="XM_018403646.1"/>
</dbReference>
<reference evidence="3" key="3">
    <citation type="submission" date="2024-02" db="EMBL/GenBank/DDBJ databases">
        <title>Comparative genomics of Cryptococcus and Kwoniella reveals pathogenesis evolution and contrasting modes of karyotype evolution via chromosome fusion or intercentromeric recombination.</title>
        <authorList>
            <person name="Coelho M.A."/>
            <person name="David-Palma M."/>
            <person name="Shea T."/>
            <person name="Bowers K."/>
            <person name="McGinley-Smith S."/>
            <person name="Mohammad A.W."/>
            <person name="Gnirke A."/>
            <person name="Yurkov A.M."/>
            <person name="Nowrousian M."/>
            <person name="Sun S."/>
            <person name="Cuomo C.A."/>
            <person name="Heitman J."/>
        </authorList>
    </citation>
    <scope>NUCLEOTIDE SEQUENCE</scope>
    <source>
        <strain evidence="3">CBS 10117</strain>
    </source>
</reference>
<protein>
    <submittedName>
        <fullName evidence="2">Uncharacterized protein</fullName>
    </submittedName>
</protein>
<dbReference type="KEGG" id="kdj:28963974"/>
<organism evidence="2">
    <name type="scientific">Kwoniella dejecticola CBS 10117</name>
    <dbReference type="NCBI Taxonomy" id="1296121"/>
    <lineage>
        <taxon>Eukaryota</taxon>
        <taxon>Fungi</taxon>
        <taxon>Dikarya</taxon>
        <taxon>Basidiomycota</taxon>
        <taxon>Agaricomycotina</taxon>
        <taxon>Tremellomycetes</taxon>
        <taxon>Tremellales</taxon>
        <taxon>Cryptococcaceae</taxon>
        <taxon>Kwoniella</taxon>
    </lineage>
</organism>
<feature type="compositionally biased region" description="Polar residues" evidence="1">
    <location>
        <begin position="73"/>
        <end position="82"/>
    </location>
</feature>
<evidence type="ECO:0000313" key="3">
    <source>
        <dbReference type="EMBL" id="WWC57740.1"/>
    </source>
</evidence>
<evidence type="ECO:0000313" key="2">
    <source>
        <dbReference type="EMBL" id="OBR88458.1"/>
    </source>
</evidence>
<sequence length="90" mass="9632">MVNTTAHPLNPPASLSLNGVALSPHTKTEDLARTESISSKGSENPTSPSSSEEEVEILESYPASAPRHIHSRSPPQNITTSSRIERIVDS</sequence>
<keyword evidence="4" id="KW-1185">Reference proteome</keyword>
<name>A0A1A6AEK3_9TREE</name>
<dbReference type="Proteomes" id="UP000078595">
    <property type="component" value="Chromosome 1"/>
</dbReference>
<evidence type="ECO:0000313" key="4">
    <source>
        <dbReference type="Proteomes" id="UP000078595"/>
    </source>
</evidence>
<reference evidence="3" key="2">
    <citation type="submission" date="2013-07" db="EMBL/GenBank/DDBJ databases">
        <authorList>
            <consortium name="The Broad Institute Genome Sequencing Platform"/>
            <person name="Cuomo C."/>
            <person name="Litvintseva A."/>
            <person name="Chen Y."/>
            <person name="Heitman J."/>
            <person name="Sun S."/>
            <person name="Springer D."/>
            <person name="Dromer F."/>
            <person name="Young S.K."/>
            <person name="Zeng Q."/>
            <person name="Gargeya S."/>
            <person name="Fitzgerald M."/>
            <person name="Abouelleil A."/>
            <person name="Alvarado L."/>
            <person name="Berlin A.M."/>
            <person name="Chapman S.B."/>
            <person name="Dewar J."/>
            <person name="Goldberg J."/>
            <person name="Griggs A."/>
            <person name="Gujja S."/>
            <person name="Hansen M."/>
            <person name="Howarth C."/>
            <person name="Imamovic A."/>
            <person name="Larimer J."/>
            <person name="McCowan C."/>
            <person name="Murphy C."/>
            <person name="Pearson M."/>
            <person name="Priest M."/>
            <person name="Roberts A."/>
            <person name="Saif S."/>
            <person name="Shea T."/>
            <person name="Sykes S."/>
            <person name="Wortman J."/>
            <person name="Nusbaum C."/>
            <person name="Birren B."/>
        </authorList>
    </citation>
    <scope>NUCLEOTIDE SEQUENCE</scope>
    <source>
        <strain evidence="3">CBS 10117</strain>
    </source>
</reference>
<dbReference type="VEuPathDB" id="FungiDB:I303_00275"/>
<feature type="region of interest" description="Disordered" evidence="1">
    <location>
        <begin position="1"/>
        <end position="90"/>
    </location>
</feature>
<dbReference type="EMBL" id="CP144530">
    <property type="protein sequence ID" value="WWC57740.1"/>
    <property type="molecule type" value="Genomic_DNA"/>
</dbReference>